<sequence>MLFFRAALALLVLSMPLHARAEEAADARQALHLLNRLGYGPAPGDVARVQAMGPRAYVDSRLAQLDGKPVLPPWLGARLRELEEMQAGESGAGADALAREERLLRAIASPRQLEEVLLGFWLGHFGITAGEGMAPAVIAAIERQALRPQLFGRYSALRAAVMRHPAMHGRPVGGEREARRALARYFVSRPTAALERSLARTWERSGGDQRTVLRALLGSPDFLAPLDAGSREKDAFRFVVSAVRMSGLHVENAAPLVDVLERAGTPVYGLGGPMTAAARADFVARLGNGRLPLALAPPRPHRQASSAPPMRVGVEGDMGGMVAQPGPVLTDAPTPAAAAMAAARSRPADAERLVGMLMDDAFLRY</sequence>
<proteinExistence type="predicted"/>
<feature type="signal peptide" evidence="1">
    <location>
        <begin position="1"/>
        <end position="21"/>
    </location>
</feature>
<evidence type="ECO:0000256" key="1">
    <source>
        <dbReference type="SAM" id="SignalP"/>
    </source>
</evidence>
<dbReference type="Pfam" id="PF08811">
    <property type="entry name" value="DUF1800"/>
    <property type="match status" value="2"/>
</dbReference>
<comment type="caution">
    <text evidence="2">The sequence shown here is derived from an EMBL/GenBank/DDBJ whole genome shotgun (WGS) entry which is preliminary data.</text>
</comment>
<keyword evidence="1" id="KW-0732">Signal</keyword>
<gene>
    <name evidence="2" type="ORF">ACFFJK_15815</name>
</gene>
<name>A0ABV6FIK2_9BURK</name>
<evidence type="ECO:0000313" key="3">
    <source>
        <dbReference type="Proteomes" id="UP001589773"/>
    </source>
</evidence>
<dbReference type="Proteomes" id="UP001589773">
    <property type="component" value="Unassembled WGS sequence"/>
</dbReference>
<dbReference type="RefSeq" id="WP_379680403.1">
    <property type="nucleotide sequence ID" value="NZ_JBHLWP010000013.1"/>
</dbReference>
<dbReference type="EMBL" id="JBHLWP010000013">
    <property type="protein sequence ID" value="MFC0253366.1"/>
    <property type="molecule type" value="Genomic_DNA"/>
</dbReference>
<keyword evidence="3" id="KW-1185">Reference proteome</keyword>
<protein>
    <submittedName>
        <fullName evidence="2">DUF1800 family protein</fullName>
    </submittedName>
</protein>
<feature type="chain" id="PRO_5047420012" evidence="1">
    <location>
        <begin position="22"/>
        <end position="365"/>
    </location>
</feature>
<reference evidence="2 3" key="1">
    <citation type="submission" date="2024-09" db="EMBL/GenBank/DDBJ databases">
        <authorList>
            <person name="Sun Q."/>
            <person name="Mori K."/>
        </authorList>
    </citation>
    <scope>NUCLEOTIDE SEQUENCE [LARGE SCALE GENOMIC DNA]</scope>
    <source>
        <strain evidence="2 3">CCM 7792</strain>
    </source>
</reference>
<dbReference type="InterPro" id="IPR014917">
    <property type="entry name" value="DUF1800"/>
</dbReference>
<evidence type="ECO:0000313" key="2">
    <source>
        <dbReference type="EMBL" id="MFC0253366.1"/>
    </source>
</evidence>
<organism evidence="2 3">
    <name type="scientific">Massilia consociata</name>
    <dbReference type="NCBI Taxonomy" id="760117"/>
    <lineage>
        <taxon>Bacteria</taxon>
        <taxon>Pseudomonadati</taxon>
        <taxon>Pseudomonadota</taxon>
        <taxon>Betaproteobacteria</taxon>
        <taxon>Burkholderiales</taxon>
        <taxon>Oxalobacteraceae</taxon>
        <taxon>Telluria group</taxon>
        <taxon>Massilia</taxon>
    </lineage>
</organism>
<accession>A0ABV6FIK2</accession>